<proteinExistence type="predicted"/>
<dbReference type="PANTHER" id="PTHR31393:SF2">
    <property type="entry name" value="CHROMOSOME 7 OPEN READING FRAME 31"/>
    <property type="match status" value="1"/>
</dbReference>
<reference evidence="1" key="4">
    <citation type="submission" date="2025-09" db="UniProtKB">
        <authorList>
            <consortium name="Ensembl"/>
        </authorList>
    </citation>
    <scope>IDENTIFICATION</scope>
</reference>
<reference evidence="2" key="1">
    <citation type="journal article" date="2014" name="PLoS ONE">
        <title>The genome and linkage map of the northern pike (Esox lucius): conserved synteny revealed between the salmonid sister group and the Neoteleostei.</title>
        <authorList>
            <person name="Rondeau E.B."/>
            <person name="Minkley D.R."/>
            <person name="Leong J.S."/>
            <person name="Messmer A.M."/>
            <person name="Jantzen J.R."/>
            <person name="von Schalburg K.R."/>
            <person name="Lemon C."/>
            <person name="Bird N.H."/>
            <person name="Koop B.F."/>
        </authorList>
    </citation>
    <scope>NUCLEOTIDE SEQUENCE</scope>
</reference>
<dbReference type="GO" id="GO:0005813">
    <property type="term" value="C:centrosome"/>
    <property type="evidence" value="ECO:0007669"/>
    <property type="project" value="TreeGrafter"/>
</dbReference>
<keyword evidence="2" id="KW-1185">Reference proteome</keyword>
<dbReference type="Pfam" id="PF15093">
    <property type="entry name" value="SPMIP4-like"/>
    <property type="match status" value="1"/>
</dbReference>
<dbReference type="AlphaFoldDB" id="A0A6Q2ZHG8"/>
<reference evidence="1" key="2">
    <citation type="submission" date="2020-02" db="EMBL/GenBank/DDBJ databases">
        <title>Esox lucius (northern pike) genome, fEsoLuc1, primary haplotype.</title>
        <authorList>
            <person name="Myers G."/>
            <person name="Karagic N."/>
            <person name="Meyer A."/>
            <person name="Pippel M."/>
            <person name="Reichard M."/>
            <person name="Winkler S."/>
            <person name="Tracey A."/>
            <person name="Sims Y."/>
            <person name="Howe K."/>
            <person name="Rhie A."/>
            <person name="Formenti G."/>
            <person name="Durbin R."/>
            <person name="Fedrigo O."/>
            <person name="Jarvis E.D."/>
        </authorList>
    </citation>
    <scope>NUCLEOTIDE SEQUENCE [LARGE SCALE GENOMIC DNA]</scope>
</reference>
<dbReference type="Proteomes" id="UP000265140">
    <property type="component" value="Chromosome 20"/>
</dbReference>
<organism evidence="1 2">
    <name type="scientific">Esox lucius</name>
    <name type="common">Northern pike</name>
    <dbReference type="NCBI Taxonomy" id="8010"/>
    <lineage>
        <taxon>Eukaryota</taxon>
        <taxon>Metazoa</taxon>
        <taxon>Chordata</taxon>
        <taxon>Craniata</taxon>
        <taxon>Vertebrata</taxon>
        <taxon>Euteleostomi</taxon>
        <taxon>Actinopterygii</taxon>
        <taxon>Neopterygii</taxon>
        <taxon>Teleostei</taxon>
        <taxon>Protacanthopterygii</taxon>
        <taxon>Esociformes</taxon>
        <taxon>Esocidae</taxon>
        <taxon>Esox</taxon>
    </lineage>
</organism>
<evidence type="ECO:0000313" key="2">
    <source>
        <dbReference type="Proteomes" id="UP000265140"/>
    </source>
</evidence>
<dbReference type="GeneTree" id="ENSGT00390000015236"/>
<protein>
    <submittedName>
        <fullName evidence="1">Uncharacterized protein</fullName>
    </submittedName>
</protein>
<sequence length="425" mass="48107">MVQKQYSDDTLMIQKQYSVDAVTIQKQYSDDTVMIQKQYSVDAVTIQKQYSVDAVPIQKQYSDDTVMVQKQHSDDTVMVQKQYSDVAVTIQKRYSNDSVTIQKRYSNDSMGCLFSHSERMIRVPIPKEHPYQSHISRFALFPTFRSPDDPDTGVRAASQRPLNPLVPASAPQVTVLRKTKGRGPYRHEVLQAPKAMRKSTITWPGQHGRFSPKGIIRYDIVFYPMALKSVFPNPSLRDWGVTLSERTANTLHNLEKSLWATSYQLDFTGSGPSNPLRMDDFHEKTIAMITGKMTPYTAQLVCTVTTNLMNKVCKSILMEIQDQKRQNREITEIPCSISNPCIQPRPPVLPSTQPGEGGGVLAGGGNAPNCRHQSSLLELQDSFSKSEVHRRFRSSLQGGPVNLQDNVHAGRKHHFYGFNSYYFHD</sequence>
<evidence type="ECO:0000313" key="1">
    <source>
        <dbReference type="Ensembl" id="ENSELUP00000077231.2"/>
    </source>
</evidence>
<dbReference type="PANTHER" id="PTHR31393">
    <property type="entry name" value="C5ORF31"/>
    <property type="match status" value="1"/>
</dbReference>
<dbReference type="InterPro" id="IPR027886">
    <property type="entry name" value="SPMIP4"/>
</dbReference>
<gene>
    <name evidence="1" type="primary">TBX15</name>
</gene>
<name>A0A6Q2ZHG8_ESOLU</name>
<dbReference type="Bgee" id="ENSELUG00000000299">
    <property type="expression patterns" value="Expressed in testis"/>
</dbReference>
<reference evidence="1" key="3">
    <citation type="submission" date="2025-08" db="UniProtKB">
        <authorList>
            <consortium name="Ensembl"/>
        </authorList>
    </citation>
    <scope>IDENTIFICATION</scope>
</reference>
<accession>A0A6Q2ZHG8</accession>
<dbReference type="Ensembl" id="ENSELUT00000054790.2">
    <property type="protein sequence ID" value="ENSELUP00000077231.2"/>
    <property type="gene ID" value="ENSELUG00000000299.3"/>
</dbReference>